<dbReference type="SUPFAM" id="SSF51182">
    <property type="entry name" value="RmlC-like cupins"/>
    <property type="match status" value="1"/>
</dbReference>
<dbReference type="InterPro" id="IPR011051">
    <property type="entry name" value="RmlC_Cupin_sf"/>
</dbReference>
<accession>A0A934PAP4</accession>
<evidence type="ECO:0000313" key="3">
    <source>
        <dbReference type="Proteomes" id="UP000644875"/>
    </source>
</evidence>
<dbReference type="RefSeq" id="WP_199568205.1">
    <property type="nucleotide sequence ID" value="NZ_JAENBP010000009.1"/>
</dbReference>
<proteinExistence type="predicted"/>
<name>A0A934PAP4_9STRE</name>
<reference evidence="2 3" key="1">
    <citation type="journal article" date="2021" name="Int. J. Syst. Evol. Microbiol.">
        <title>Streptococcus vicugnae sp. nov., isolated from faeces of alpacas (Vicugna pacos) and cattle (Bos taurus), Streptococcus zalophi sp. nov., and Streptococcus pacificus sp. nov., isolated from respiratory tract of California sea lions (Zalophus californianus).</title>
        <authorList>
            <person name="Volokhov D.V."/>
            <person name="Zagorodnyaya T.A."/>
            <person name="Shen Z."/>
            <person name="Blom J."/>
            <person name="Furtak V.A."/>
            <person name="Eisenberg T."/>
            <person name="Fan P."/>
            <person name="Jeong K.C."/>
            <person name="Gao Y."/>
            <person name="Zhang S."/>
            <person name="Amselle M."/>
        </authorList>
    </citation>
    <scope>NUCLEOTIDE SEQUENCE [LARGE SCALE GENOMIC DNA]</scope>
    <source>
        <strain evidence="3">CSL7508-lung</strain>
    </source>
</reference>
<evidence type="ECO:0000313" key="2">
    <source>
        <dbReference type="EMBL" id="MBJ8350291.1"/>
    </source>
</evidence>
<dbReference type="Pfam" id="PF07883">
    <property type="entry name" value="Cupin_2"/>
    <property type="match status" value="1"/>
</dbReference>
<keyword evidence="3" id="KW-1185">Reference proteome</keyword>
<dbReference type="InterPro" id="IPR014710">
    <property type="entry name" value="RmlC-like_jellyroll"/>
</dbReference>
<feature type="domain" description="Cupin type-2" evidence="1">
    <location>
        <begin position="33"/>
        <end position="93"/>
    </location>
</feature>
<sequence length="104" mass="11654">MIPNLLEAINYHDHQIASRLLSQKLDIKEKLVLYAMAKGETISSESSPKTKLIIVLEGKLVLTNKKESQTLEANGLVSIPTNQNHHFKADENTKFLQLELASDN</sequence>
<organism evidence="2 3">
    <name type="scientific">Streptococcus zalophi</name>
    <dbReference type="NCBI Taxonomy" id="640031"/>
    <lineage>
        <taxon>Bacteria</taxon>
        <taxon>Bacillati</taxon>
        <taxon>Bacillota</taxon>
        <taxon>Bacilli</taxon>
        <taxon>Lactobacillales</taxon>
        <taxon>Streptococcaceae</taxon>
        <taxon>Streptococcus</taxon>
    </lineage>
</organism>
<gene>
    <name evidence="2" type="ORF">JHK64_06590</name>
</gene>
<dbReference type="Proteomes" id="UP000644875">
    <property type="component" value="Unassembled WGS sequence"/>
</dbReference>
<dbReference type="Gene3D" id="2.60.120.10">
    <property type="entry name" value="Jelly Rolls"/>
    <property type="match status" value="1"/>
</dbReference>
<evidence type="ECO:0000259" key="1">
    <source>
        <dbReference type="Pfam" id="PF07883"/>
    </source>
</evidence>
<dbReference type="EMBL" id="JAENBP010000009">
    <property type="protein sequence ID" value="MBJ8350291.1"/>
    <property type="molecule type" value="Genomic_DNA"/>
</dbReference>
<comment type="caution">
    <text evidence="2">The sequence shown here is derived from an EMBL/GenBank/DDBJ whole genome shotgun (WGS) entry which is preliminary data.</text>
</comment>
<dbReference type="AlphaFoldDB" id="A0A934PAP4"/>
<protein>
    <submittedName>
        <fullName evidence="2">Cupin domain-containing protein</fullName>
    </submittedName>
</protein>
<dbReference type="InterPro" id="IPR013096">
    <property type="entry name" value="Cupin_2"/>
</dbReference>